<gene>
    <name evidence="1" type="ORF">NTJ_03741</name>
</gene>
<accession>A0ABN7AFW5</accession>
<evidence type="ECO:0008006" key="3">
    <source>
        <dbReference type="Google" id="ProtNLM"/>
    </source>
</evidence>
<proteinExistence type="predicted"/>
<evidence type="ECO:0000313" key="1">
    <source>
        <dbReference type="EMBL" id="BES90933.1"/>
    </source>
</evidence>
<name>A0ABN7AFW5_9HEMI</name>
<dbReference type="EMBL" id="AP028910">
    <property type="protein sequence ID" value="BES90933.1"/>
    <property type="molecule type" value="Genomic_DNA"/>
</dbReference>
<reference evidence="1 2" key="1">
    <citation type="submission" date="2023-09" db="EMBL/GenBank/DDBJ databases">
        <title>Nesidiocoris tenuis whole genome shotgun sequence.</title>
        <authorList>
            <person name="Shibata T."/>
            <person name="Shimoda M."/>
            <person name="Kobayashi T."/>
            <person name="Uehara T."/>
        </authorList>
    </citation>
    <scope>NUCLEOTIDE SEQUENCE [LARGE SCALE GENOMIC DNA]</scope>
    <source>
        <strain evidence="1 2">Japan</strain>
    </source>
</reference>
<keyword evidence="2" id="KW-1185">Reference proteome</keyword>
<organism evidence="1 2">
    <name type="scientific">Nesidiocoris tenuis</name>
    <dbReference type="NCBI Taxonomy" id="355587"/>
    <lineage>
        <taxon>Eukaryota</taxon>
        <taxon>Metazoa</taxon>
        <taxon>Ecdysozoa</taxon>
        <taxon>Arthropoda</taxon>
        <taxon>Hexapoda</taxon>
        <taxon>Insecta</taxon>
        <taxon>Pterygota</taxon>
        <taxon>Neoptera</taxon>
        <taxon>Paraneoptera</taxon>
        <taxon>Hemiptera</taxon>
        <taxon>Heteroptera</taxon>
        <taxon>Panheteroptera</taxon>
        <taxon>Cimicomorpha</taxon>
        <taxon>Miridae</taxon>
        <taxon>Dicyphina</taxon>
        <taxon>Nesidiocoris</taxon>
    </lineage>
</organism>
<dbReference type="Proteomes" id="UP001307889">
    <property type="component" value="Chromosome 2"/>
</dbReference>
<evidence type="ECO:0000313" key="2">
    <source>
        <dbReference type="Proteomes" id="UP001307889"/>
    </source>
</evidence>
<sequence>MYCTLIAKGYVDEIEHKFQQTGYTFLSCDRDFALIEKEKRVCEPQVPKDLIAIITRARQNKPFLVNYTQTFFDHSWDKSCQ</sequence>
<protein>
    <recommendedName>
        <fullName evidence="3">DUF5615 domain-containing protein</fullName>
    </recommendedName>
</protein>